<keyword evidence="2" id="KW-1185">Reference proteome</keyword>
<protein>
    <recommendedName>
        <fullName evidence="3">Sulfotransferase family protein</fullName>
    </recommendedName>
</protein>
<sequence>MKKKVYVHIGFHKTATSFLQRCIYPKMKSVRYIKYGALKKQLYQLRLKTLEDEDIHNIREKILTFYKKKPILISYEGLSGSPFSQKRSKSNIKVLEDIRRVFPEEEFDVDIIVGIREQVNLLTSLYVQYVHQGGVKKAEEHLANLEEQGILDHYHYDQYLHKVEELFGKDHYYLLIYEWFKEHTEQHLFNLLNFMGETKIPEYENEQVNRSYGTMQVMIGRRLNYLFKTRLHPKGLIPVNPSPIKGKFSPRKVLQSKVSFKIHYKRYHLPKELSSYLKAQYIESNRNLQEEYNVELPDIYF</sequence>
<dbReference type="RefSeq" id="WP_125555602.1">
    <property type="nucleotide sequence ID" value="NZ_RBVX01000007.1"/>
</dbReference>
<accession>A0A3R9QMD6</accession>
<evidence type="ECO:0000313" key="1">
    <source>
        <dbReference type="EMBL" id="RSL33541.1"/>
    </source>
</evidence>
<dbReference type="OrthoDB" id="1429617at2"/>
<dbReference type="EMBL" id="RBVX01000007">
    <property type="protein sequence ID" value="RSL33541.1"/>
    <property type="molecule type" value="Genomic_DNA"/>
</dbReference>
<dbReference type="AlphaFoldDB" id="A0A3R9QMD6"/>
<evidence type="ECO:0008006" key="3">
    <source>
        <dbReference type="Google" id="ProtNLM"/>
    </source>
</evidence>
<gene>
    <name evidence="1" type="ORF">D7Z54_09495</name>
</gene>
<comment type="caution">
    <text evidence="1">The sequence shown here is derived from an EMBL/GenBank/DDBJ whole genome shotgun (WGS) entry which is preliminary data.</text>
</comment>
<dbReference type="InterPro" id="IPR027417">
    <property type="entry name" value="P-loop_NTPase"/>
</dbReference>
<dbReference type="SUPFAM" id="SSF52540">
    <property type="entry name" value="P-loop containing nucleoside triphosphate hydrolases"/>
    <property type="match status" value="1"/>
</dbReference>
<organism evidence="1 2">
    <name type="scientific">Salibacterium salarium</name>
    <dbReference type="NCBI Taxonomy" id="284579"/>
    <lineage>
        <taxon>Bacteria</taxon>
        <taxon>Bacillati</taxon>
        <taxon>Bacillota</taxon>
        <taxon>Bacilli</taxon>
        <taxon>Bacillales</taxon>
        <taxon>Bacillaceae</taxon>
    </lineage>
</organism>
<proteinExistence type="predicted"/>
<dbReference type="Gene3D" id="3.40.50.300">
    <property type="entry name" value="P-loop containing nucleotide triphosphate hydrolases"/>
    <property type="match status" value="1"/>
</dbReference>
<dbReference type="Proteomes" id="UP000275076">
    <property type="component" value="Unassembled WGS sequence"/>
</dbReference>
<name>A0A3R9QMD6_9BACI</name>
<reference evidence="1 2" key="1">
    <citation type="submission" date="2018-10" db="EMBL/GenBank/DDBJ databases">
        <title>Draft genome sequence of Bacillus salarius IM0101, isolated from a hypersaline soil in Inner Mongolia, China.</title>
        <authorList>
            <person name="Yamprayoonswat W."/>
            <person name="Boonvisut S."/>
            <person name="Jumpathong W."/>
            <person name="Sittihan S."/>
            <person name="Ruangsuj P."/>
            <person name="Wanthongcharoen S."/>
            <person name="Thongpramul N."/>
            <person name="Pimmason S."/>
            <person name="Yu B."/>
            <person name="Yasawong M."/>
        </authorList>
    </citation>
    <scope>NUCLEOTIDE SEQUENCE [LARGE SCALE GENOMIC DNA]</scope>
    <source>
        <strain evidence="1 2">IM0101</strain>
    </source>
</reference>
<evidence type="ECO:0000313" key="2">
    <source>
        <dbReference type="Proteomes" id="UP000275076"/>
    </source>
</evidence>